<dbReference type="RefSeq" id="WP_341843682.1">
    <property type="nucleotide sequence ID" value="NZ_CP149792.1"/>
</dbReference>
<dbReference type="PANTHER" id="PTHR30273">
    <property type="entry name" value="PERIPLASMIC SIGNAL SENSOR AND SIGMA FACTOR ACTIVATOR FECR-RELATED"/>
    <property type="match status" value="1"/>
</dbReference>
<accession>A0ABZ2ZBJ2</accession>
<dbReference type="PIRSF" id="PIRSF018266">
    <property type="entry name" value="FecR"/>
    <property type="match status" value="1"/>
</dbReference>
<reference evidence="4 5" key="1">
    <citation type="submission" date="2024-03" db="EMBL/GenBank/DDBJ databases">
        <title>Chitinophaga caseinilytica sp. nov., a casein hydrolysing bacterium isolated from forest soil.</title>
        <authorList>
            <person name="Lee D.S."/>
            <person name="Han D.M."/>
            <person name="Baek J.H."/>
            <person name="Choi D.G."/>
            <person name="Jeon J.H."/>
            <person name="Jeon C.O."/>
        </authorList>
    </citation>
    <scope>NUCLEOTIDE SEQUENCE [LARGE SCALE GENOMIC DNA]</scope>
    <source>
        <strain evidence="4 5">KACC 19118</strain>
    </source>
</reference>
<keyword evidence="5" id="KW-1185">Reference proteome</keyword>
<sequence length="357" mass="39155">MTAEQQRIDILLARHMAGEITPAEREELQQLLKGHADTAFVMEVLNAVQTVTTGRDPELADPDVWAERSWSSLEAAMNAPAAPAAPQEAAPVAKVRRMRPWYYAAAAVIAVAVALPFLFRDKAAISHAAQRNIVIAKGERTSLSLPDGTKVWVNGGSKLSYGEAFGSSNREVCLEGEACFEVAPDEKRPFVVRTGNMDVRVLGTRFNIKAYPEDGQVQAVLLNGKVKLTLRNTAGGQEKDMLLAPGQKVTLGTVAGEGVADRELQLPLEVGAVNPADCDEIAWINDRLVFRDVPFRALARDMERWYDVKIHLEDAALGKELFSGVFDKQDINEALKALQIATPFTYTRNGADVYIRR</sequence>
<evidence type="ECO:0000256" key="1">
    <source>
        <dbReference type="SAM" id="Phobius"/>
    </source>
</evidence>
<feature type="transmembrane region" description="Helical" evidence="1">
    <location>
        <begin position="101"/>
        <end position="119"/>
    </location>
</feature>
<evidence type="ECO:0000313" key="4">
    <source>
        <dbReference type="EMBL" id="WZN49107.1"/>
    </source>
</evidence>
<name>A0ABZ2ZBJ2_9BACT</name>
<feature type="domain" description="FecR protein" evidence="2">
    <location>
        <begin position="133"/>
        <end position="227"/>
    </location>
</feature>
<evidence type="ECO:0000313" key="5">
    <source>
        <dbReference type="Proteomes" id="UP001449657"/>
    </source>
</evidence>
<dbReference type="EMBL" id="CP150096">
    <property type="protein sequence ID" value="WZN49107.1"/>
    <property type="molecule type" value="Genomic_DNA"/>
</dbReference>
<keyword evidence="1" id="KW-0812">Transmembrane</keyword>
<organism evidence="4 5">
    <name type="scientific">Chitinophaga caseinilytica</name>
    <dbReference type="NCBI Taxonomy" id="2267521"/>
    <lineage>
        <taxon>Bacteria</taxon>
        <taxon>Pseudomonadati</taxon>
        <taxon>Bacteroidota</taxon>
        <taxon>Chitinophagia</taxon>
        <taxon>Chitinophagales</taxon>
        <taxon>Chitinophagaceae</taxon>
        <taxon>Chitinophaga</taxon>
    </lineage>
</organism>
<keyword evidence="1" id="KW-1133">Transmembrane helix</keyword>
<protein>
    <submittedName>
        <fullName evidence="4">FecR domain-containing protein</fullName>
    </submittedName>
</protein>
<dbReference type="InterPro" id="IPR032508">
    <property type="entry name" value="FecR_C"/>
</dbReference>
<evidence type="ECO:0000259" key="2">
    <source>
        <dbReference type="Pfam" id="PF04773"/>
    </source>
</evidence>
<dbReference type="InterPro" id="IPR012373">
    <property type="entry name" value="Ferrdict_sens_TM"/>
</dbReference>
<evidence type="ECO:0000259" key="3">
    <source>
        <dbReference type="Pfam" id="PF16344"/>
    </source>
</evidence>
<keyword evidence="1" id="KW-0472">Membrane</keyword>
<dbReference type="Proteomes" id="UP001449657">
    <property type="component" value="Chromosome"/>
</dbReference>
<dbReference type="Pfam" id="PF04773">
    <property type="entry name" value="FecR"/>
    <property type="match status" value="1"/>
</dbReference>
<dbReference type="InterPro" id="IPR006860">
    <property type="entry name" value="FecR"/>
</dbReference>
<dbReference type="Gene3D" id="3.55.50.30">
    <property type="match status" value="1"/>
</dbReference>
<proteinExistence type="predicted"/>
<dbReference type="Pfam" id="PF16344">
    <property type="entry name" value="FecR_C"/>
    <property type="match status" value="1"/>
</dbReference>
<dbReference type="PANTHER" id="PTHR30273:SF2">
    <property type="entry name" value="PROTEIN FECR"/>
    <property type="match status" value="1"/>
</dbReference>
<dbReference type="Gene3D" id="2.60.120.1440">
    <property type="match status" value="1"/>
</dbReference>
<gene>
    <name evidence="4" type="ORF">WJU22_13095</name>
</gene>
<feature type="domain" description="Protein FecR C-terminal" evidence="3">
    <location>
        <begin position="287"/>
        <end position="355"/>
    </location>
</feature>